<reference evidence="15 16" key="1">
    <citation type="submission" date="2020-12" db="EMBL/GenBank/DDBJ databases">
        <authorList>
            <person name="Awala S.I."/>
            <person name="Gwak J.-H."/>
            <person name="Kim S.-J."/>
            <person name="Rhee S.-K."/>
        </authorList>
    </citation>
    <scope>NUCLEOTIDE SEQUENCE [LARGE SCALE GENOMIC DNA]</scope>
    <source>
        <strain evidence="15 16">IT5</strain>
    </source>
</reference>
<feature type="transmembrane region" description="Helical" evidence="14">
    <location>
        <begin position="71"/>
        <end position="91"/>
    </location>
</feature>
<organism evidence="15 16">
    <name type="scientific">Candidatus Methylacidiphilum infernorum</name>
    <dbReference type="NCBI Taxonomy" id="511746"/>
    <lineage>
        <taxon>Bacteria</taxon>
        <taxon>Pseudomonadati</taxon>
        <taxon>Verrucomicrobiota</taxon>
        <taxon>Methylacidiphilae</taxon>
        <taxon>Methylacidiphilales</taxon>
        <taxon>Methylacidiphilaceae</taxon>
        <taxon>Methylacidiphilum (ex Ratnadevi et al. 2023)</taxon>
    </lineage>
</organism>
<evidence type="ECO:0000256" key="3">
    <source>
        <dbReference type="ARBA" id="ARBA00008034"/>
    </source>
</evidence>
<feature type="transmembrane region" description="Helical" evidence="14">
    <location>
        <begin position="143"/>
        <end position="169"/>
    </location>
</feature>
<comment type="function">
    <text evidence="1">Involved in the high-affinity zinc uptake transport system.</text>
</comment>
<evidence type="ECO:0000256" key="5">
    <source>
        <dbReference type="ARBA" id="ARBA00022475"/>
    </source>
</evidence>
<comment type="subcellular location">
    <subcellularLocation>
        <location evidence="2 13">Cell membrane</location>
        <topology evidence="2 13">Multi-pass membrane protein</topology>
    </subcellularLocation>
</comment>
<feature type="transmembrane region" description="Helical" evidence="14">
    <location>
        <begin position="44"/>
        <end position="64"/>
    </location>
</feature>
<feature type="transmembrane region" description="Helical" evidence="14">
    <location>
        <begin position="229"/>
        <end position="251"/>
    </location>
</feature>
<evidence type="ECO:0000256" key="8">
    <source>
        <dbReference type="ARBA" id="ARBA00022906"/>
    </source>
</evidence>
<sequence length="280" mass="30452">MDIFSFDFFRRSLLAALLAGPTCALLGVITTSRGQAFFSDSLAHSTIAGYGFGLLLQLLCSRFWEASFSNLFISSFMFFYCLGISLVFLFFLNKTKLEPDTLLSLIFTGSVSWGILILTKMVHYPLLESLLFGDINASSWTDIGMLGIVSLVSFFFLFKNMPGLLLVMIDENLAVSEGVQVKKLNYQTVILIGGVIALSLKLLGALLVSAMIVIPAATAKLLAWNFRSLLSLSLAYGCVGAVGGVVLSYYIDAMTGPTIGGFEMALLLLSFSIKNLFVKK</sequence>
<evidence type="ECO:0000256" key="1">
    <source>
        <dbReference type="ARBA" id="ARBA00002313"/>
    </source>
</evidence>
<dbReference type="InterPro" id="IPR037294">
    <property type="entry name" value="ABC_BtuC-like"/>
</dbReference>
<keyword evidence="9 14" id="KW-1133">Transmembrane helix</keyword>
<evidence type="ECO:0000256" key="4">
    <source>
        <dbReference type="ARBA" id="ARBA00022448"/>
    </source>
</evidence>
<accession>A0ABX7PWS9</accession>
<proteinExistence type="inferred from homology"/>
<keyword evidence="16" id="KW-1185">Reference proteome</keyword>
<dbReference type="Pfam" id="PF00950">
    <property type="entry name" value="ABC-3"/>
    <property type="match status" value="1"/>
</dbReference>
<gene>
    <name evidence="15" type="ORF">EM20IM_02230</name>
</gene>
<evidence type="ECO:0000256" key="9">
    <source>
        <dbReference type="ARBA" id="ARBA00022989"/>
    </source>
</evidence>
<dbReference type="Gene3D" id="1.10.3470.10">
    <property type="entry name" value="ABC transporter involved in vitamin B12 uptake, BtuC"/>
    <property type="match status" value="1"/>
</dbReference>
<evidence type="ECO:0000256" key="11">
    <source>
        <dbReference type="ARBA" id="ARBA00023136"/>
    </source>
</evidence>
<evidence type="ECO:0000256" key="6">
    <source>
        <dbReference type="ARBA" id="ARBA00022692"/>
    </source>
</evidence>
<keyword evidence="5" id="KW-1003">Cell membrane</keyword>
<dbReference type="Proteomes" id="UP000663088">
    <property type="component" value="Chromosome"/>
</dbReference>
<keyword evidence="4 13" id="KW-0813">Transport</keyword>
<dbReference type="RefSeq" id="WP_206847629.1">
    <property type="nucleotide sequence ID" value="NZ_CP065956.1"/>
</dbReference>
<dbReference type="PANTHER" id="PTHR30477:SF23">
    <property type="entry name" value="HIGH-AFFINITY ZINC UPTAKE SYSTEM MEMBRANE PROTEIN ZNUB"/>
    <property type="match status" value="1"/>
</dbReference>
<feature type="transmembrane region" description="Helical" evidence="14">
    <location>
        <begin position="103"/>
        <end position="122"/>
    </location>
</feature>
<evidence type="ECO:0000256" key="2">
    <source>
        <dbReference type="ARBA" id="ARBA00004651"/>
    </source>
</evidence>
<name>A0ABX7PWS9_9BACT</name>
<evidence type="ECO:0000256" key="13">
    <source>
        <dbReference type="RuleBase" id="RU003943"/>
    </source>
</evidence>
<keyword evidence="10" id="KW-0406">Ion transport</keyword>
<feature type="transmembrane region" description="Helical" evidence="14">
    <location>
        <begin position="257"/>
        <end position="277"/>
    </location>
</feature>
<protein>
    <recommendedName>
        <fullName evidence="12">High-affinity zinc uptake system membrane protein ZnuB</fullName>
    </recommendedName>
</protein>
<keyword evidence="7" id="KW-0862">Zinc</keyword>
<feature type="transmembrane region" description="Helical" evidence="14">
    <location>
        <begin position="189"/>
        <end position="217"/>
    </location>
</feature>
<evidence type="ECO:0000313" key="15">
    <source>
        <dbReference type="EMBL" id="QSR87179.1"/>
    </source>
</evidence>
<evidence type="ECO:0000256" key="14">
    <source>
        <dbReference type="SAM" id="Phobius"/>
    </source>
</evidence>
<keyword evidence="8" id="KW-0864">Zinc transport</keyword>
<keyword evidence="11 14" id="KW-0472">Membrane</keyword>
<dbReference type="EMBL" id="CP065956">
    <property type="protein sequence ID" value="QSR87179.1"/>
    <property type="molecule type" value="Genomic_DNA"/>
</dbReference>
<evidence type="ECO:0000256" key="10">
    <source>
        <dbReference type="ARBA" id="ARBA00023065"/>
    </source>
</evidence>
<comment type="similarity">
    <text evidence="3 13">Belongs to the ABC-3 integral membrane protein family.</text>
</comment>
<keyword evidence="6 13" id="KW-0812">Transmembrane</keyword>
<dbReference type="InterPro" id="IPR001626">
    <property type="entry name" value="ABC_TroCD"/>
</dbReference>
<dbReference type="PANTHER" id="PTHR30477">
    <property type="entry name" value="ABC-TRANSPORTER METAL-BINDING PROTEIN"/>
    <property type="match status" value="1"/>
</dbReference>
<evidence type="ECO:0000313" key="16">
    <source>
        <dbReference type="Proteomes" id="UP000663088"/>
    </source>
</evidence>
<evidence type="ECO:0000256" key="12">
    <source>
        <dbReference type="ARBA" id="ARBA00040080"/>
    </source>
</evidence>
<dbReference type="SUPFAM" id="SSF81345">
    <property type="entry name" value="ABC transporter involved in vitamin B12 uptake, BtuC"/>
    <property type="match status" value="1"/>
</dbReference>
<evidence type="ECO:0000256" key="7">
    <source>
        <dbReference type="ARBA" id="ARBA00022833"/>
    </source>
</evidence>